<dbReference type="InterPro" id="IPR001012">
    <property type="entry name" value="UBX_dom"/>
</dbReference>
<dbReference type="OrthoDB" id="440781at2759"/>
<dbReference type="GO" id="GO:0012506">
    <property type="term" value="C:vesicle membrane"/>
    <property type="evidence" value="ECO:0007669"/>
    <property type="project" value="TreeGrafter"/>
</dbReference>
<name>A0A0P1KX60_9SACH</name>
<keyword evidence="4" id="KW-1185">Reference proteome</keyword>
<evidence type="ECO:0000259" key="2">
    <source>
        <dbReference type="PROSITE" id="PS50033"/>
    </source>
</evidence>
<accession>A0A0P1KX60</accession>
<dbReference type="PANTHER" id="PTHR46467">
    <property type="entry name" value="TETHER CONTAINING UBX DOMAIN FOR GLUT4"/>
    <property type="match status" value="1"/>
</dbReference>
<feature type="region of interest" description="Disordered" evidence="1">
    <location>
        <begin position="356"/>
        <end position="412"/>
    </location>
</feature>
<dbReference type="AlphaFoldDB" id="A0A0P1KX60"/>
<dbReference type="Proteomes" id="UP000236544">
    <property type="component" value="Unassembled WGS sequence"/>
</dbReference>
<evidence type="ECO:0000313" key="4">
    <source>
        <dbReference type="Proteomes" id="UP000236544"/>
    </source>
</evidence>
<evidence type="ECO:0000256" key="1">
    <source>
        <dbReference type="SAM" id="MobiDB-lite"/>
    </source>
</evidence>
<dbReference type="Gene3D" id="3.10.20.90">
    <property type="entry name" value="Phosphatidylinositol 3-kinase Catalytic Subunit, Chain A, domain 1"/>
    <property type="match status" value="2"/>
</dbReference>
<dbReference type="CDD" id="cd01767">
    <property type="entry name" value="UBX"/>
    <property type="match status" value="1"/>
</dbReference>
<dbReference type="EMBL" id="LN890557">
    <property type="protein sequence ID" value="CUS24879.1"/>
    <property type="molecule type" value="Genomic_DNA"/>
</dbReference>
<dbReference type="GO" id="GO:0005634">
    <property type="term" value="C:nucleus"/>
    <property type="evidence" value="ECO:0007669"/>
    <property type="project" value="TreeGrafter"/>
</dbReference>
<protein>
    <submittedName>
        <fullName evidence="3">LAQU0S21e00518g1_1</fullName>
    </submittedName>
</protein>
<dbReference type="InterPro" id="IPR021569">
    <property type="entry name" value="TUG-UBL1"/>
</dbReference>
<dbReference type="SUPFAM" id="SSF54236">
    <property type="entry name" value="Ubiquitin-like"/>
    <property type="match status" value="2"/>
</dbReference>
<evidence type="ECO:0000313" key="3">
    <source>
        <dbReference type="EMBL" id="CUS24879.1"/>
    </source>
</evidence>
<organism evidence="3 4">
    <name type="scientific">Lachancea quebecensis</name>
    <dbReference type="NCBI Taxonomy" id="1654605"/>
    <lineage>
        <taxon>Eukaryota</taxon>
        <taxon>Fungi</taxon>
        <taxon>Dikarya</taxon>
        <taxon>Ascomycota</taxon>
        <taxon>Saccharomycotina</taxon>
        <taxon>Saccharomycetes</taxon>
        <taxon>Saccharomycetales</taxon>
        <taxon>Saccharomycetaceae</taxon>
        <taxon>Lachancea</taxon>
    </lineage>
</organism>
<reference evidence="4" key="1">
    <citation type="submission" date="2015-10" db="EMBL/GenBank/DDBJ databases">
        <authorList>
            <person name="Devillers H."/>
        </authorList>
    </citation>
    <scope>NUCLEOTIDE SEQUENCE [LARGE SCALE GENOMIC DNA]</scope>
</reference>
<dbReference type="InterPro" id="IPR029071">
    <property type="entry name" value="Ubiquitin-like_domsf"/>
</dbReference>
<dbReference type="GO" id="GO:0005737">
    <property type="term" value="C:cytoplasm"/>
    <property type="evidence" value="ECO:0007669"/>
    <property type="project" value="TreeGrafter"/>
</dbReference>
<proteinExistence type="predicted"/>
<gene>
    <name evidence="3" type="ORF">LAQU0_S21e00518g</name>
</gene>
<sequence length="412" mass="46211">MSLVSVVHKFGTYKIKVEPGCSLNEVLQKSITHFKLESVSIAWILTYHGKELPLTVPLRLLNLPKGVKLELNHGGTKLVSEAKSFRVKFQILSRGVEVAVVKQSDSVIKTIEGFCRKNCWDLDPQALKMQCFSKVWGYDDLVAASFAHLGILEDVAVRLTVSNSAAPVKTSIENPTPLAEHRNEISLPEIDTKPQLHEVLAYIPEEAPSTATKQNLVDEDYEVSIRQLKSYQKTISRSAGSNALLTKRLREEQENAKKHIIEQCNIRVRFPDRTCIDINFSPDETMHLVYEAIKRCLTDRSLTFELCYSHPHKKIEDNEAKLVADLGFGSKTLLVFETSHKGPYLKEELLRKAKTLADAQSAAPQEQRRQTANGLDVENINAQSDKAEESSAKPSGGLRMGQKPKWLKLGKK</sequence>
<dbReference type="GO" id="GO:0006886">
    <property type="term" value="P:intracellular protein transport"/>
    <property type="evidence" value="ECO:0007669"/>
    <property type="project" value="TreeGrafter"/>
</dbReference>
<dbReference type="SMART" id="SM00166">
    <property type="entry name" value="UBX"/>
    <property type="match status" value="1"/>
</dbReference>
<dbReference type="PROSITE" id="PS50033">
    <property type="entry name" value="UBX"/>
    <property type="match status" value="1"/>
</dbReference>
<dbReference type="PANTHER" id="PTHR46467:SF1">
    <property type="entry name" value="TETHER CONTAINING UBX DOMAIN FOR GLUT4"/>
    <property type="match status" value="1"/>
</dbReference>
<dbReference type="Pfam" id="PF00789">
    <property type="entry name" value="UBX"/>
    <property type="match status" value="1"/>
</dbReference>
<dbReference type="Pfam" id="PF11470">
    <property type="entry name" value="TUG-UBL1"/>
    <property type="match status" value="1"/>
</dbReference>
<feature type="domain" description="UBX" evidence="2">
    <location>
        <begin position="259"/>
        <end position="336"/>
    </location>
</feature>